<gene>
    <name evidence="3" type="ORF">DXA38_08490</name>
</gene>
<dbReference type="AlphaFoldDB" id="A0A3E2VX99"/>
<dbReference type="Proteomes" id="UP000260025">
    <property type="component" value="Unassembled WGS sequence"/>
</dbReference>
<proteinExistence type="inferred from homology"/>
<evidence type="ECO:0000313" key="4">
    <source>
        <dbReference type="Proteomes" id="UP000260025"/>
    </source>
</evidence>
<dbReference type="InterPro" id="IPR036956">
    <property type="entry name" value="Impact_N_sf"/>
</dbReference>
<dbReference type="InterPro" id="IPR023582">
    <property type="entry name" value="Impact"/>
</dbReference>
<dbReference type="InterPro" id="IPR001498">
    <property type="entry name" value="Impact_N"/>
</dbReference>
<name>A0A3E2VX99_CLOIN</name>
<dbReference type="Gene3D" id="3.30.230.30">
    <property type="entry name" value="Impact, N-terminal domain"/>
    <property type="match status" value="1"/>
</dbReference>
<dbReference type="InterPro" id="IPR035647">
    <property type="entry name" value="EFG_III/V"/>
</dbReference>
<dbReference type="PANTHER" id="PTHR16301">
    <property type="entry name" value="IMPACT-RELATED"/>
    <property type="match status" value="1"/>
</dbReference>
<dbReference type="SUPFAM" id="SSF54980">
    <property type="entry name" value="EF-G C-terminal domain-like"/>
    <property type="match status" value="1"/>
</dbReference>
<dbReference type="PANTHER" id="PTHR16301:SF20">
    <property type="entry name" value="IMPACT FAMILY MEMBER YIGZ"/>
    <property type="match status" value="1"/>
</dbReference>
<dbReference type="GO" id="GO:0006446">
    <property type="term" value="P:regulation of translational initiation"/>
    <property type="evidence" value="ECO:0007669"/>
    <property type="project" value="TreeGrafter"/>
</dbReference>
<comment type="similarity">
    <text evidence="1">Belongs to the IMPACT family.</text>
</comment>
<organism evidence="3 4">
    <name type="scientific">Clostridium innocuum</name>
    <dbReference type="NCBI Taxonomy" id="1522"/>
    <lineage>
        <taxon>Bacteria</taxon>
        <taxon>Bacillati</taxon>
        <taxon>Bacillota</taxon>
        <taxon>Clostridia</taxon>
        <taxon>Eubacteriales</taxon>
        <taxon>Clostridiaceae</taxon>
        <taxon>Clostridium</taxon>
    </lineage>
</organism>
<dbReference type="SUPFAM" id="SSF54211">
    <property type="entry name" value="Ribosomal protein S5 domain 2-like"/>
    <property type="match status" value="1"/>
</dbReference>
<evidence type="ECO:0000313" key="3">
    <source>
        <dbReference type="EMBL" id="RGC16012.1"/>
    </source>
</evidence>
<dbReference type="OrthoDB" id="9813771at2"/>
<dbReference type="InterPro" id="IPR020568">
    <property type="entry name" value="Ribosomal_Su5_D2-typ_SF"/>
</dbReference>
<dbReference type="RefSeq" id="WP_117442818.1">
    <property type="nucleotide sequence ID" value="NZ_JAJFEN010000017.1"/>
</dbReference>
<feature type="domain" description="Impact N-terminal" evidence="2">
    <location>
        <begin position="15"/>
        <end position="120"/>
    </location>
</feature>
<protein>
    <submittedName>
        <fullName evidence="3">YigZ family protein</fullName>
    </submittedName>
</protein>
<dbReference type="InterPro" id="IPR015796">
    <property type="entry name" value="Impact_YigZ-like"/>
</dbReference>
<evidence type="ECO:0000259" key="2">
    <source>
        <dbReference type="Pfam" id="PF01205"/>
    </source>
</evidence>
<sequence length="202" mass="23327">MYRIKDDSMAELEIKKSRFLCYLHKSFSEADAKDFIQQIKKLHPNARHHCYAFIIGEQNELQRSNDDGEPQGTAGVPMLECLANRQMQDIVAVTVRYFGGIKLGAGGLIRAYSKSVSNALEHAVITQKQKRLVYSMTFSYELIGKLDYFFRQKEVELLDKDYKELVIYRWMCAEPLDAAIAELTNGRFLPEYVEERIVDVEV</sequence>
<comment type="caution">
    <text evidence="3">The sequence shown here is derived from an EMBL/GenBank/DDBJ whole genome shotgun (WGS) entry which is preliminary data.</text>
</comment>
<accession>A0A3E2VX99</accession>
<reference evidence="3 4" key="1">
    <citation type="submission" date="2018-08" db="EMBL/GenBank/DDBJ databases">
        <title>A genome reference for cultivated species of the human gut microbiota.</title>
        <authorList>
            <person name="Zou Y."/>
            <person name="Xue W."/>
            <person name="Luo G."/>
        </authorList>
    </citation>
    <scope>NUCLEOTIDE SEQUENCE [LARGE SCALE GENOMIC DNA]</scope>
    <source>
        <strain evidence="3 4">OF01-2LB</strain>
    </source>
</reference>
<dbReference type="NCBIfam" id="TIGR00257">
    <property type="entry name" value="IMPACT_YIGZ"/>
    <property type="match status" value="1"/>
</dbReference>
<dbReference type="Pfam" id="PF01205">
    <property type="entry name" value="Impact_N"/>
    <property type="match status" value="1"/>
</dbReference>
<evidence type="ECO:0000256" key="1">
    <source>
        <dbReference type="ARBA" id="ARBA00007665"/>
    </source>
</evidence>
<dbReference type="EMBL" id="QVEV01000010">
    <property type="protein sequence ID" value="RGC16012.1"/>
    <property type="molecule type" value="Genomic_DNA"/>
</dbReference>
<dbReference type="GO" id="GO:0005737">
    <property type="term" value="C:cytoplasm"/>
    <property type="evidence" value="ECO:0007669"/>
    <property type="project" value="TreeGrafter"/>
</dbReference>